<feature type="domain" description="Integrase catalytic" evidence="1">
    <location>
        <begin position="656"/>
        <end position="840"/>
    </location>
</feature>
<dbReference type="InterPro" id="IPR008042">
    <property type="entry name" value="Retrotrans_Pao"/>
</dbReference>
<dbReference type="AlphaFoldDB" id="A0A8S3WPG4"/>
<gene>
    <name evidence="2" type="ORF">PAPOLLO_LOCUS8689</name>
</gene>
<dbReference type="OrthoDB" id="5983986at2759"/>
<accession>A0A8S3WPG4</accession>
<dbReference type="Pfam" id="PF05380">
    <property type="entry name" value="Peptidase_A17"/>
    <property type="match status" value="1"/>
</dbReference>
<reference evidence="2" key="1">
    <citation type="submission" date="2021-04" db="EMBL/GenBank/DDBJ databases">
        <authorList>
            <person name="Tunstrom K."/>
        </authorList>
    </citation>
    <scope>NUCLEOTIDE SEQUENCE</scope>
</reference>
<keyword evidence="3" id="KW-1185">Reference proteome</keyword>
<dbReference type="PROSITE" id="PS50994">
    <property type="entry name" value="INTEGRASE"/>
    <property type="match status" value="1"/>
</dbReference>
<dbReference type="Pfam" id="PF18701">
    <property type="entry name" value="DUF5641"/>
    <property type="match status" value="1"/>
</dbReference>
<organism evidence="2 3">
    <name type="scientific">Parnassius apollo</name>
    <name type="common">Apollo butterfly</name>
    <name type="synonym">Papilio apollo</name>
    <dbReference type="NCBI Taxonomy" id="110799"/>
    <lineage>
        <taxon>Eukaryota</taxon>
        <taxon>Metazoa</taxon>
        <taxon>Ecdysozoa</taxon>
        <taxon>Arthropoda</taxon>
        <taxon>Hexapoda</taxon>
        <taxon>Insecta</taxon>
        <taxon>Pterygota</taxon>
        <taxon>Neoptera</taxon>
        <taxon>Endopterygota</taxon>
        <taxon>Lepidoptera</taxon>
        <taxon>Glossata</taxon>
        <taxon>Ditrysia</taxon>
        <taxon>Papilionoidea</taxon>
        <taxon>Papilionidae</taxon>
        <taxon>Parnassiinae</taxon>
        <taxon>Parnassini</taxon>
        <taxon>Parnassius</taxon>
        <taxon>Parnassius</taxon>
    </lineage>
</organism>
<proteinExistence type="predicted"/>
<dbReference type="InterPro" id="IPR040676">
    <property type="entry name" value="DUF5641"/>
</dbReference>
<dbReference type="GO" id="GO:0015074">
    <property type="term" value="P:DNA integration"/>
    <property type="evidence" value="ECO:0007669"/>
    <property type="project" value="InterPro"/>
</dbReference>
<evidence type="ECO:0000259" key="1">
    <source>
        <dbReference type="PROSITE" id="PS50994"/>
    </source>
</evidence>
<dbReference type="Proteomes" id="UP000691718">
    <property type="component" value="Unassembled WGS sequence"/>
</dbReference>
<evidence type="ECO:0000313" key="2">
    <source>
        <dbReference type="EMBL" id="CAG4973039.1"/>
    </source>
</evidence>
<sequence length="916" mass="104429">MADIKEMFLQVKIREEDRDSLRFLWRHNRDAPPEEYRMTSLIFGAASSPCIAIYVKNRNAQDNAHIYPEAASATESNFYMDDYLQAFPDVTTAERIVNDMYELHKHASFQLRGWASNRPEVLSNMENKYKSDSASLGDKEHTERTLGLIWNIKRDIISFSTSLRSTPEEVMEGLRPPTKREITSAVMSVFDPLGLASPITIQGKSLIQQVWRTGISWDEEVSHELHVLFCKWISEVKKLGHLEVPRPVAEGIGKGELHTFTDASEKAYAAAVYYVTTDEQGIRRITLIAAKARVAPLKPISIPRLELQAALMGSRLAASVSEESKYEMSERVFWTDSRTVLAWIKSDPRAFKPFVAHRLAEIEDHSKPCEWRWVPTSQNVADDATRNFPSTFDVSHRWFQGPEFLRKSPDLWPKQVDTINSLETGEEKSPKGVNALRKQEPLSLPDYGRFSSFKKFLGATTRTLLAVEKFKSLRKSVKGPESAAEKSVMCSNKVLAKSVKGPDGALDIALLKKAELLIWKFIQDECFYSEIKCLKASKSVEKSSRLSKLSMEIGEDNLLRLNGRLPFKSNLTEESRKPVILDGKHEIVKMMIREVHHHFGHANHQTVMNEVNQKFYVLNLRNVVRSVSHHCQWCRTYRSKPQNVPQGNIPLETIAHHEPPFTCSAVDYFGPMSVTIGRRHEKRWGVLFTCLTTRAVHLELAASLTPASMIMALRRFIARRGKPAVIYSDNGTNFKAANKELLKTCEECHEGMKNESFKKYIKRKFIPPGAPHMGGAWERLVRSIKIALTATLKEKSPREEVLHTLLLEAEHTVNSRPLVTFSMDSPEEGLTPNHFLLGRSCGDRPPGLFLERHLTGQLNWKAAQRLADHFWTRWLKEYMPTLIPRTGDNGKFMEPKEGDIVLIIDHSLPRNTWPKR</sequence>
<protein>
    <submittedName>
        <fullName evidence="2">(apollo) hypothetical protein</fullName>
    </submittedName>
</protein>
<dbReference type="PANTHER" id="PTHR47331">
    <property type="entry name" value="PHD-TYPE DOMAIN-CONTAINING PROTEIN"/>
    <property type="match status" value="1"/>
</dbReference>
<comment type="caution">
    <text evidence="2">The sequence shown here is derived from an EMBL/GenBank/DDBJ whole genome shotgun (WGS) entry which is preliminary data.</text>
</comment>
<dbReference type="InterPro" id="IPR001584">
    <property type="entry name" value="Integrase_cat-core"/>
</dbReference>
<evidence type="ECO:0000313" key="3">
    <source>
        <dbReference type="Proteomes" id="UP000691718"/>
    </source>
</evidence>
<name>A0A8S3WPG4_PARAO</name>
<dbReference type="EMBL" id="CAJQZP010000625">
    <property type="protein sequence ID" value="CAG4973039.1"/>
    <property type="molecule type" value="Genomic_DNA"/>
</dbReference>